<keyword evidence="15" id="KW-1185">Reference proteome</keyword>
<evidence type="ECO:0000256" key="10">
    <source>
        <dbReference type="ARBA" id="ARBA00048679"/>
    </source>
</evidence>
<keyword evidence="4" id="KW-0597">Phosphoprotein</keyword>
<dbReference type="Gene3D" id="2.30.29.30">
    <property type="entry name" value="Pleckstrin-homology domain (PH domain)/Phosphotyrosine-binding domain (PTB)"/>
    <property type="match status" value="1"/>
</dbReference>
<dbReference type="GeneID" id="8855768"/>
<name>D2VUC2_NAEGR</name>
<evidence type="ECO:0000313" key="14">
    <source>
        <dbReference type="EMBL" id="EFC39666.1"/>
    </source>
</evidence>
<sequence length="398" mass="46088">MSKYTREDFDFLKQLGKGAYSEVFLTKYKKSGTHYATKVIKKDFVIKEKKINTVKMEKEVLNMLSHPNIISLFCTYQDKDHLYFVLELAPGGELAGIIEKYGPLSLDASRFYMAELIMGLEHIHSKNILHRDLKPENLILSEDLHLKITDFGTAKILKLTKPLTSDGEEFEEPVLYVKGTFVGTAHYVSPEILKDLPQSESSDIWALGCILYNFLTGKQLFDGESQYLIFQKITAIEREGLIIDDEEDLDPVAVDFIRQVCAFEAENRLGSRQRGGMSSLKQHPFFEGINFDVLQQMVPPLINERYAVSLNDRWSKFLMKNENVVYTALVIKRRRFTAKKRQLILTDKPRILYIDPEKMIVKGIIPWSNELYVVKKNSREFHIQTVEEVKEQQKSKRM</sequence>
<evidence type="ECO:0000256" key="5">
    <source>
        <dbReference type="ARBA" id="ARBA00022679"/>
    </source>
</evidence>
<dbReference type="SMART" id="SM00220">
    <property type="entry name" value="S_TKc"/>
    <property type="match status" value="1"/>
</dbReference>
<keyword evidence="5" id="KW-0808">Transferase</keyword>
<dbReference type="Proteomes" id="UP000006671">
    <property type="component" value="Unassembled WGS sequence"/>
</dbReference>
<protein>
    <recommendedName>
        <fullName evidence="2">non-specific serine/threonine protein kinase</fullName>
        <ecNumber evidence="2">2.7.11.1</ecNumber>
    </recommendedName>
</protein>
<dbReference type="VEuPathDB" id="AmoebaDB:NAEGRDRAFT_55872"/>
<dbReference type="OrthoDB" id="347657at2759"/>
<evidence type="ECO:0000256" key="9">
    <source>
        <dbReference type="ARBA" id="ARBA00047899"/>
    </source>
</evidence>
<keyword evidence="3 12" id="KW-0723">Serine/threonine-protein kinase</keyword>
<dbReference type="KEGG" id="ngr:NAEGRDRAFT_55872"/>
<dbReference type="EMBL" id="GG738898">
    <property type="protein sequence ID" value="EFC39666.1"/>
    <property type="molecule type" value="Genomic_DNA"/>
</dbReference>
<dbReference type="PANTHER" id="PTHR24356">
    <property type="entry name" value="SERINE/THREONINE-PROTEIN KINASE"/>
    <property type="match status" value="1"/>
</dbReference>
<dbReference type="InterPro" id="IPR017441">
    <property type="entry name" value="Protein_kinase_ATP_BS"/>
</dbReference>
<dbReference type="PROSITE" id="PS00107">
    <property type="entry name" value="PROTEIN_KINASE_ATP"/>
    <property type="match status" value="1"/>
</dbReference>
<evidence type="ECO:0000256" key="1">
    <source>
        <dbReference type="ARBA" id="ARBA00010006"/>
    </source>
</evidence>
<dbReference type="FunCoup" id="D2VUC2">
    <property type="interactions" value="270"/>
</dbReference>
<dbReference type="AlphaFoldDB" id="D2VUC2"/>
<keyword evidence="7 14" id="KW-0418">Kinase</keyword>
<evidence type="ECO:0000256" key="2">
    <source>
        <dbReference type="ARBA" id="ARBA00012513"/>
    </source>
</evidence>
<dbReference type="Pfam" id="PF14593">
    <property type="entry name" value="PH_3"/>
    <property type="match status" value="1"/>
</dbReference>
<reference evidence="14 15" key="1">
    <citation type="journal article" date="2010" name="Cell">
        <title>The genome of Naegleria gruberi illuminates early eukaryotic versatility.</title>
        <authorList>
            <person name="Fritz-Laylin L.K."/>
            <person name="Prochnik S.E."/>
            <person name="Ginger M.L."/>
            <person name="Dacks J.B."/>
            <person name="Carpenter M.L."/>
            <person name="Field M.C."/>
            <person name="Kuo A."/>
            <person name="Paredez A."/>
            <person name="Chapman J."/>
            <person name="Pham J."/>
            <person name="Shu S."/>
            <person name="Neupane R."/>
            <person name="Cipriano M."/>
            <person name="Mancuso J."/>
            <person name="Tu H."/>
            <person name="Salamov A."/>
            <person name="Lindquist E."/>
            <person name="Shapiro H."/>
            <person name="Lucas S."/>
            <person name="Grigoriev I.V."/>
            <person name="Cande W.Z."/>
            <person name="Fulton C."/>
            <person name="Rokhsar D.S."/>
            <person name="Dawson S.C."/>
        </authorList>
    </citation>
    <scope>NUCLEOTIDE SEQUENCE [LARGE SCALE GENOMIC DNA]</scope>
    <source>
        <strain evidence="14 15">NEG-M</strain>
    </source>
</reference>
<dbReference type="EC" id="2.7.11.1" evidence="2"/>
<evidence type="ECO:0000256" key="4">
    <source>
        <dbReference type="ARBA" id="ARBA00022553"/>
    </source>
</evidence>
<dbReference type="GO" id="GO:0035556">
    <property type="term" value="P:intracellular signal transduction"/>
    <property type="evidence" value="ECO:0007669"/>
    <property type="project" value="TreeGrafter"/>
</dbReference>
<dbReference type="InterPro" id="IPR050236">
    <property type="entry name" value="Ser_Thr_kinase_AGC"/>
</dbReference>
<comment type="catalytic activity">
    <reaction evidence="9">
        <text>L-threonyl-[protein] + ATP = O-phospho-L-threonyl-[protein] + ADP + H(+)</text>
        <dbReference type="Rhea" id="RHEA:46608"/>
        <dbReference type="Rhea" id="RHEA-COMP:11060"/>
        <dbReference type="Rhea" id="RHEA-COMP:11605"/>
        <dbReference type="ChEBI" id="CHEBI:15378"/>
        <dbReference type="ChEBI" id="CHEBI:30013"/>
        <dbReference type="ChEBI" id="CHEBI:30616"/>
        <dbReference type="ChEBI" id="CHEBI:61977"/>
        <dbReference type="ChEBI" id="CHEBI:456216"/>
        <dbReference type="EC" id="2.7.11.1"/>
    </reaction>
</comment>
<dbReference type="Gene3D" id="1.10.510.10">
    <property type="entry name" value="Transferase(Phosphotransferase) domain 1"/>
    <property type="match status" value="1"/>
</dbReference>
<dbReference type="InterPro" id="IPR008271">
    <property type="entry name" value="Ser/Thr_kinase_AS"/>
</dbReference>
<feature type="binding site" evidence="11">
    <location>
        <position position="47"/>
    </location>
    <ligand>
        <name>ATP</name>
        <dbReference type="ChEBI" id="CHEBI:30616"/>
    </ligand>
</feature>
<comment type="catalytic activity">
    <reaction evidence="10">
        <text>L-seryl-[protein] + ATP = O-phospho-L-seryl-[protein] + ADP + H(+)</text>
        <dbReference type="Rhea" id="RHEA:17989"/>
        <dbReference type="Rhea" id="RHEA-COMP:9863"/>
        <dbReference type="Rhea" id="RHEA-COMP:11604"/>
        <dbReference type="ChEBI" id="CHEBI:15378"/>
        <dbReference type="ChEBI" id="CHEBI:29999"/>
        <dbReference type="ChEBI" id="CHEBI:30616"/>
        <dbReference type="ChEBI" id="CHEBI:83421"/>
        <dbReference type="ChEBI" id="CHEBI:456216"/>
        <dbReference type="EC" id="2.7.11.1"/>
    </reaction>
</comment>
<dbReference type="GO" id="GO:0005524">
    <property type="term" value="F:ATP binding"/>
    <property type="evidence" value="ECO:0007669"/>
    <property type="project" value="UniProtKB-UniRule"/>
</dbReference>
<dbReference type="SUPFAM" id="SSF56112">
    <property type="entry name" value="Protein kinase-like (PK-like)"/>
    <property type="match status" value="1"/>
</dbReference>
<dbReference type="RefSeq" id="XP_002672410.1">
    <property type="nucleotide sequence ID" value="XM_002672364.1"/>
</dbReference>
<proteinExistence type="inferred from homology"/>
<evidence type="ECO:0000256" key="6">
    <source>
        <dbReference type="ARBA" id="ARBA00022741"/>
    </source>
</evidence>
<dbReference type="InParanoid" id="D2VUC2"/>
<feature type="domain" description="Protein kinase" evidence="13">
    <location>
        <begin position="9"/>
        <end position="286"/>
    </location>
</feature>
<dbReference type="FunFam" id="3.30.200.20:FF:000191">
    <property type="entry name" value="3-phosphoinositide-dependent protein kinase 2-like"/>
    <property type="match status" value="1"/>
</dbReference>
<dbReference type="GO" id="GO:0007010">
    <property type="term" value="P:cytoskeleton organization"/>
    <property type="evidence" value="ECO:0007669"/>
    <property type="project" value="UniProtKB-ARBA"/>
</dbReference>
<dbReference type="PROSITE" id="PS00108">
    <property type="entry name" value="PROTEIN_KINASE_ST"/>
    <property type="match status" value="1"/>
</dbReference>
<dbReference type="Gene3D" id="3.30.200.20">
    <property type="entry name" value="Phosphorylase Kinase, domain 1"/>
    <property type="match status" value="1"/>
</dbReference>
<evidence type="ECO:0000313" key="15">
    <source>
        <dbReference type="Proteomes" id="UP000006671"/>
    </source>
</evidence>
<dbReference type="PROSITE" id="PS50011">
    <property type="entry name" value="PROTEIN_KINASE_DOM"/>
    <property type="match status" value="1"/>
</dbReference>
<dbReference type="OMA" id="RYYAANL"/>
<comment type="similarity">
    <text evidence="1">Belongs to the protein kinase superfamily. AGC Ser/Thr protein kinase family. PDPK1 subfamily.</text>
</comment>
<evidence type="ECO:0000256" key="7">
    <source>
        <dbReference type="ARBA" id="ARBA00022777"/>
    </source>
</evidence>
<accession>D2VUC2</accession>
<dbReference type="eggNOG" id="KOG0592">
    <property type="taxonomic scope" value="Eukaryota"/>
</dbReference>
<keyword evidence="8 11" id="KW-0067">ATP-binding</keyword>
<dbReference type="STRING" id="5762.D2VUC2"/>
<keyword evidence="6 11" id="KW-0547">Nucleotide-binding</keyword>
<dbReference type="InterPro" id="IPR011009">
    <property type="entry name" value="Kinase-like_dom_sf"/>
</dbReference>
<dbReference type="Pfam" id="PF00069">
    <property type="entry name" value="Pkinase"/>
    <property type="match status" value="1"/>
</dbReference>
<dbReference type="FunFam" id="1.10.510.10:FF:000024">
    <property type="entry name" value="Probable serine/threonine-protein kinase cot-1"/>
    <property type="match status" value="1"/>
</dbReference>
<gene>
    <name evidence="14" type="ORF">NAEGRDRAFT_55872</name>
</gene>
<dbReference type="InterPro" id="IPR039046">
    <property type="entry name" value="PDPK1"/>
</dbReference>
<evidence type="ECO:0000259" key="13">
    <source>
        <dbReference type="PROSITE" id="PS50011"/>
    </source>
</evidence>
<dbReference type="GO" id="GO:0004674">
    <property type="term" value="F:protein serine/threonine kinase activity"/>
    <property type="evidence" value="ECO:0007669"/>
    <property type="project" value="UniProtKB-KW"/>
</dbReference>
<organism evidence="15">
    <name type="scientific">Naegleria gruberi</name>
    <name type="common">Amoeba</name>
    <dbReference type="NCBI Taxonomy" id="5762"/>
    <lineage>
        <taxon>Eukaryota</taxon>
        <taxon>Discoba</taxon>
        <taxon>Heterolobosea</taxon>
        <taxon>Tetramitia</taxon>
        <taxon>Eutetramitia</taxon>
        <taxon>Vahlkampfiidae</taxon>
        <taxon>Naegleria</taxon>
    </lineage>
</organism>
<evidence type="ECO:0000256" key="11">
    <source>
        <dbReference type="PROSITE-ProRule" id="PRU10141"/>
    </source>
</evidence>
<dbReference type="InterPro" id="IPR011993">
    <property type="entry name" value="PH-like_dom_sf"/>
</dbReference>
<evidence type="ECO:0000256" key="12">
    <source>
        <dbReference type="RuleBase" id="RU000304"/>
    </source>
</evidence>
<evidence type="ECO:0000256" key="3">
    <source>
        <dbReference type="ARBA" id="ARBA00022527"/>
    </source>
</evidence>
<dbReference type="PANTHER" id="PTHR24356:SF163">
    <property type="entry name" value="3-PHOSPHOINOSITIDE-DEPENDENT PROTEIN KINASE 1-RELATED"/>
    <property type="match status" value="1"/>
</dbReference>
<dbReference type="InterPro" id="IPR000719">
    <property type="entry name" value="Prot_kinase_dom"/>
</dbReference>
<evidence type="ECO:0000256" key="8">
    <source>
        <dbReference type="ARBA" id="ARBA00022840"/>
    </source>
</evidence>
<dbReference type="CDD" id="cd05581">
    <property type="entry name" value="STKc_PDK1"/>
    <property type="match status" value="1"/>
</dbReference>
<dbReference type="InterPro" id="IPR033931">
    <property type="entry name" value="PDK1-typ_PH"/>
</dbReference>